<evidence type="ECO:0000256" key="1">
    <source>
        <dbReference type="SAM" id="Phobius"/>
    </source>
</evidence>
<keyword evidence="1" id="KW-0472">Membrane</keyword>
<feature type="non-terminal residue" evidence="2">
    <location>
        <position position="166"/>
    </location>
</feature>
<proteinExistence type="predicted"/>
<evidence type="ECO:0000313" key="3">
    <source>
        <dbReference type="Proteomes" id="UP000838878"/>
    </source>
</evidence>
<dbReference type="Proteomes" id="UP000838878">
    <property type="component" value="Chromosome 3"/>
</dbReference>
<organism evidence="2 3">
    <name type="scientific">Brenthis ino</name>
    <name type="common">lesser marbled fritillary</name>
    <dbReference type="NCBI Taxonomy" id="405034"/>
    <lineage>
        <taxon>Eukaryota</taxon>
        <taxon>Metazoa</taxon>
        <taxon>Ecdysozoa</taxon>
        <taxon>Arthropoda</taxon>
        <taxon>Hexapoda</taxon>
        <taxon>Insecta</taxon>
        <taxon>Pterygota</taxon>
        <taxon>Neoptera</taxon>
        <taxon>Endopterygota</taxon>
        <taxon>Lepidoptera</taxon>
        <taxon>Glossata</taxon>
        <taxon>Ditrysia</taxon>
        <taxon>Papilionoidea</taxon>
        <taxon>Nymphalidae</taxon>
        <taxon>Heliconiinae</taxon>
        <taxon>Argynnini</taxon>
        <taxon>Brenthis</taxon>
    </lineage>
</organism>
<keyword evidence="1" id="KW-0812">Transmembrane</keyword>
<gene>
    <name evidence="2" type="ORF">BINO364_LOCUS8295</name>
</gene>
<name>A0A8J9Y7X6_9NEOP</name>
<keyword evidence="1" id="KW-1133">Transmembrane helix</keyword>
<evidence type="ECO:0000313" key="2">
    <source>
        <dbReference type="EMBL" id="CAH0722319.1"/>
    </source>
</evidence>
<reference evidence="2" key="1">
    <citation type="submission" date="2021-12" db="EMBL/GenBank/DDBJ databases">
        <authorList>
            <person name="Martin H S."/>
        </authorList>
    </citation>
    <scope>NUCLEOTIDE SEQUENCE</scope>
</reference>
<protein>
    <submittedName>
        <fullName evidence="2">Uncharacterized protein</fullName>
    </submittedName>
</protein>
<keyword evidence="3" id="KW-1185">Reference proteome</keyword>
<dbReference type="OrthoDB" id="6932254at2759"/>
<sequence length="166" mass="18475">MNTKLDFKLPEIAPINYLINISVPDSPSSTSLETVVDQKQLLAIQEQLDTIKRSEPSIEGVSYHHIHHYTVTYLVVAVAAAVAAVYGWRRVRRARRRLAPSARVEEPCDSEVNSVKLKVLSDVGQCKSNLVKSEVSDQAISERVFRKNRGTSPVRQSVFSITDTGV</sequence>
<feature type="transmembrane region" description="Helical" evidence="1">
    <location>
        <begin position="66"/>
        <end position="88"/>
    </location>
</feature>
<dbReference type="AlphaFoldDB" id="A0A8J9Y7X6"/>
<dbReference type="EMBL" id="OV170223">
    <property type="protein sequence ID" value="CAH0722319.1"/>
    <property type="molecule type" value="Genomic_DNA"/>
</dbReference>
<accession>A0A8J9Y7X6</accession>